<dbReference type="InterPro" id="IPR016208">
    <property type="entry name" value="Ald_Oxase/xanthine_DH-like"/>
</dbReference>
<name>A0A381VU84_9ZZZZ</name>
<dbReference type="SMART" id="SM01008">
    <property type="entry name" value="Ald_Xan_dh_C"/>
    <property type="match status" value="1"/>
</dbReference>
<dbReference type="PANTHER" id="PTHR11908:SF132">
    <property type="entry name" value="ALDEHYDE OXIDASE 1-RELATED"/>
    <property type="match status" value="1"/>
</dbReference>
<dbReference type="AlphaFoldDB" id="A0A381VU84"/>
<evidence type="ECO:0000313" key="4">
    <source>
        <dbReference type="EMBL" id="SVA43860.1"/>
    </source>
</evidence>
<dbReference type="Pfam" id="PF01315">
    <property type="entry name" value="Ald_Xan_dh_C"/>
    <property type="match status" value="1"/>
</dbReference>
<sequence>MINNPRFGAALQIVRRASVTYDLIGKNFVPPDIKAKVTGRAKYAEDFRVEGMVFARLLTSPVPHGRVTNIDASEALSMEGVLGVLTADEVPIRPEPQNPTLTNEPKFVGEPILAVAATTETIAQDAIERIRLDIEPLPFTLDPLESLYPDGPNARTTGNVANSAVELQEIKWAAQDFAVSGEDQLPMGQPSTEWSYGDPEAGFEKAALVLEESFVTQGISHHSMEPRTAMAFWENGKCHLYCSSQSQAFPVPNVARYIGIEPADLVFIAEYCGGGFGSKGAGYPLMAVPALMAKKIGRPVMMRVSRHEENFVGSARPGFQGRIKIGFRTDGRIIAVDLYIVQENGPNQGGTDWMSAADAVSLVYTPEAMRFRGIPVLTNTPPRGPQRGPGQNQIAMAVEPILDKAARELALDQIQIRRINATRNDSRYGARQSSVTSAYLSEALAKGAMEFNWQEKKSRSGRRNGSKVIGVGVGQAYHSAGSNGFDGLCRISTDGKLHIHTGVGNLGTYSHSGTSRVAAEVLKCDWSNCVVERGDSRKHLPWSLGQFGSNTSFTMTRSAYVGAMDALRKLKEIAAMDFGGDPSEYDIDGGKVFLKSDPAQYLTYSAAATRAIELGGKFSGYEAPDDINEMTKASVAGLAGTGLIGVAKDNLEKSGTVPALAVGLMEIELDLETGRWEILDYVGVADCGTVIHPLGLSTQIKGGAVMGIGLAATERHIYDPQNGLPANIGFYQAKPPTYLDVPGEMGWAAVEEPDPQNPVGAKGIGEPVQGCGAAALLCAISDALGGHLFNRAPVVPDMIINAVAEQPQSHAPLQVNTA</sequence>
<keyword evidence="1" id="KW-0500">Molybdenum</keyword>
<dbReference type="Pfam" id="PF20256">
    <property type="entry name" value="MoCoBD_2"/>
    <property type="match status" value="1"/>
</dbReference>
<keyword evidence="2" id="KW-0560">Oxidoreductase</keyword>
<reference evidence="4" key="1">
    <citation type="submission" date="2018-05" db="EMBL/GenBank/DDBJ databases">
        <authorList>
            <person name="Lanie J.A."/>
            <person name="Ng W.-L."/>
            <person name="Kazmierczak K.M."/>
            <person name="Andrzejewski T.M."/>
            <person name="Davidsen T.M."/>
            <person name="Wayne K.J."/>
            <person name="Tettelin H."/>
            <person name="Glass J.I."/>
            <person name="Rusch D."/>
            <person name="Podicherti R."/>
            <person name="Tsui H.-C.T."/>
            <person name="Winkler M.E."/>
        </authorList>
    </citation>
    <scope>NUCLEOTIDE SEQUENCE</scope>
</reference>
<evidence type="ECO:0000256" key="1">
    <source>
        <dbReference type="ARBA" id="ARBA00022505"/>
    </source>
</evidence>
<gene>
    <name evidence="4" type="ORF">METZ01_LOCUS96714</name>
</gene>
<dbReference type="GO" id="GO:0016491">
    <property type="term" value="F:oxidoreductase activity"/>
    <property type="evidence" value="ECO:0007669"/>
    <property type="project" value="UniProtKB-KW"/>
</dbReference>
<dbReference type="InterPro" id="IPR046867">
    <property type="entry name" value="AldOxase/xan_DH_MoCoBD2"/>
</dbReference>
<feature type="domain" description="Aldehyde oxidase/xanthine dehydrogenase a/b hammerhead" evidence="3">
    <location>
        <begin position="38"/>
        <end position="138"/>
    </location>
</feature>
<evidence type="ECO:0000259" key="3">
    <source>
        <dbReference type="SMART" id="SM01008"/>
    </source>
</evidence>
<dbReference type="SUPFAM" id="SSF54665">
    <property type="entry name" value="CO dehydrogenase molybdoprotein N-domain-like"/>
    <property type="match status" value="1"/>
</dbReference>
<dbReference type="Gene3D" id="3.90.1170.50">
    <property type="entry name" value="Aldehyde oxidase/xanthine dehydrogenase, a/b hammerhead"/>
    <property type="match status" value="1"/>
</dbReference>
<dbReference type="Gene3D" id="3.30.365.10">
    <property type="entry name" value="Aldehyde oxidase/xanthine dehydrogenase, molybdopterin binding domain"/>
    <property type="match status" value="4"/>
</dbReference>
<dbReference type="SUPFAM" id="SSF56003">
    <property type="entry name" value="Molybdenum cofactor-binding domain"/>
    <property type="match status" value="1"/>
</dbReference>
<organism evidence="4">
    <name type="scientific">marine metagenome</name>
    <dbReference type="NCBI Taxonomy" id="408172"/>
    <lineage>
        <taxon>unclassified sequences</taxon>
        <taxon>metagenomes</taxon>
        <taxon>ecological metagenomes</taxon>
    </lineage>
</organism>
<protein>
    <recommendedName>
        <fullName evidence="3">Aldehyde oxidase/xanthine dehydrogenase a/b hammerhead domain-containing protein</fullName>
    </recommendedName>
</protein>
<dbReference type="Pfam" id="PF02738">
    <property type="entry name" value="MoCoBD_1"/>
    <property type="match status" value="1"/>
</dbReference>
<dbReference type="InterPro" id="IPR037165">
    <property type="entry name" value="AldOxase/xan_DH_Mopterin-bd_sf"/>
</dbReference>
<dbReference type="InterPro" id="IPR036856">
    <property type="entry name" value="Ald_Oxase/Xan_DH_a/b_sf"/>
</dbReference>
<dbReference type="InterPro" id="IPR000674">
    <property type="entry name" value="Ald_Oxase/Xan_DH_a/b"/>
</dbReference>
<dbReference type="EMBL" id="UINC01009801">
    <property type="protein sequence ID" value="SVA43860.1"/>
    <property type="molecule type" value="Genomic_DNA"/>
</dbReference>
<proteinExistence type="predicted"/>
<accession>A0A381VU84</accession>
<dbReference type="InterPro" id="IPR008274">
    <property type="entry name" value="AldOxase/xan_DH_MoCoBD1"/>
</dbReference>
<dbReference type="PANTHER" id="PTHR11908">
    <property type="entry name" value="XANTHINE DEHYDROGENASE"/>
    <property type="match status" value="1"/>
</dbReference>
<evidence type="ECO:0000256" key="2">
    <source>
        <dbReference type="ARBA" id="ARBA00023002"/>
    </source>
</evidence>
<dbReference type="GO" id="GO:0005506">
    <property type="term" value="F:iron ion binding"/>
    <property type="evidence" value="ECO:0007669"/>
    <property type="project" value="InterPro"/>
</dbReference>